<dbReference type="RefSeq" id="XP_022997949.1">
    <property type="nucleotide sequence ID" value="XM_023142181.1"/>
</dbReference>
<feature type="compositionally biased region" description="Basic and acidic residues" evidence="1">
    <location>
        <begin position="231"/>
        <end position="247"/>
    </location>
</feature>
<reference evidence="4 5" key="1">
    <citation type="submission" date="2025-04" db="UniProtKB">
        <authorList>
            <consortium name="RefSeq"/>
        </authorList>
    </citation>
    <scope>IDENTIFICATION</scope>
    <source>
        <tissue evidence="4 5">Young leaves</tissue>
    </source>
</reference>
<dbReference type="KEGG" id="cmax:111492746"/>
<evidence type="ECO:0000313" key="3">
    <source>
        <dbReference type="Proteomes" id="UP000504608"/>
    </source>
</evidence>
<keyword evidence="2" id="KW-1133">Transmembrane helix</keyword>
<organism evidence="3 5">
    <name type="scientific">Cucurbita maxima</name>
    <name type="common">Pumpkin</name>
    <name type="synonym">Winter squash</name>
    <dbReference type="NCBI Taxonomy" id="3661"/>
    <lineage>
        <taxon>Eukaryota</taxon>
        <taxon>Viridiplantae</taxon>
        <taxon>Streptophyta</taxon>
        <taxon>Embryophyta</taxon>
        <taxon>Tracheophyta</taxon>
        <taxon>Spermatophyta</taxon>
        <taxon>Magnoliopsida</taxon>
        <taxon>eudicotyledons</taxon>
        <taxon>Gunneridae</taxon>
        <taxon>Pentapetalae</taxon>
        <taxon>rosids</taxon>
        <taxon>fabids</taxon>
        <taxon>Cucurbitales</taxon>
        <taxon>Cucurbitaceae</taxon>
        <taxon>Cucurbiteae</taxon>
        <taxon>Cucurbita</taxon>
    </lineage>
</organism>
<dbReference type="GeneID" id="111492746"/>
<feature type="compositionally biased region" description="Basic and acidic residues" evidence="1">
    <location>
        <begin position="135"/>
        <end position="145"/>
    </location>
</feature>
<name>A0A6J1KBC0_CUCMA</name>
<evidence type="ECO:0000256" key="1">
    <source>
        <dbReference type="SAM" id="MobiDB-lite"/>
    </source>
</evidence>
<dbReference type="AlphaFoldDB" id="A0A6J1KBC0"/>
<keyword evidence="2" id="KW-0472">Membrane</keyword>
<protein>
    <submittedName>
        <fullName evidence="4 5">Uncharacterized protein LOC111492746</fullName>
    </submittedName>
</protein>
<sequence length="276" mass="31724">MPSFPWLYIGLGLALGFLFLGIVAELYYLLWRNNRRINTTELEQDAYNKARPFPFIPSETNSTREITRNPLENRHGLDLEFGSGEDLLLKTTAEDYEHDEAEDEDVELMAIYNLAGQPRFLFTIKEETREDLESEDAKSRGDRSRKGSRNRSLSDIITAIETPFFTPIASPPLKASPLCSLDSYKLHEFNPLFESSADLEQNLNRMRSSPPPKFKFLRDAEEKLYRRLMEEAQKRGEVVNTKNEQRKPSSSSQVLPLVSSPPEFRTLPNNKITPFS</sequence>
<feature type="region of interest" description="Disordered" evidence="1">
    <location>
        <begin position="231"/>
        <end position="276"/>
    </location>
</feature>
<gene>
    <name evidence="4 5" type="primary">LOC111492746</name>
</gene>
<evidence type="ECO:0000313" key="5">
    <source>
        <dbReference type="RefSeq" id="XP_022997950.1"/>
    </source>
</evidence>
<dbReference type="PANTHER" id="PTHR34054">
    <property type="entry name" value="EXPRESSED PROTEIN"/>
    <property type="match status" value="1"/>
</dbReference>
<dbReference type="InterPro" id="IPR045884">
    <property type="entry name" value="At5g59350-like"/>
</dbReference>
<evidence type="ECO:0000313" key="4">
    <source>
        <dbReference type="RefSeq" id="XP_022997949.1"/>
    </source>
</evidence>
<keyword evidence="2" id="KW-0812">Transmembrane</keyword>
<dbReference type="Proteomes" id="UP000504608">
    <property type="component" value="Unplaced"/>
</dbReference>
<accession>A0A6J1KBC0</accession>
<dbReference type="PANTHER" id="PTHR34054:SF6">
    <property type="entry name" value="TRANSMEMBRANE PROTEIN"/>
    <property type="match status" value="1"/>
</dbReference>
<feature type="transmembrane region" description="Helical" evidence="2">
    <location>
        <begin position="6"/>
        <end position="30"/>
    </location>
</feature>
<feature type="compositionally biased region" description="Low complexity" evidence="1">
    <location>
        <begin position="248"/>
        <end position="262"/>
    </location>
</feature>
<feature type="region of interest" description="Disordered" evidence="1">
    <location>
        <begin position="131"/>
        <end position="151"/>
    </location>
</feature>
<dbReference type="RefSeq" id="XP_022997950.1">
    <property type="nucleotide sequence ID" value="XM_023142182.1"/>
</dbReference>
<dbReference type="OrthoDB" id="1707227at2759"/>
<proteinExistence type="predicted"/>
<keyword evidence="3" id="KW-1185">Reference proteome</keyword>
<feature type="compositionally biased region" description="Polar residues" evidence="1">
    <location>
        <begin position="267"/>
        <end position="276"/>
    </location>
</feature>
<evidence type="ECO:0000256" key="2">
    <source>
        <dbReference type="SAM" id="Phobius"/>
    </source>
</evidence>